<dbReference type="Proteomes" id="UP000799753">
    <property type="component" value="Unassembled WGS sequence"/>
</dbReference>
<proteinExistence type="predicted"/>
<feature type="compositionally biased region" description="Polar residues" evidence="1">
    <location>
        <begin position="22"/>
        <end position="32"/>
    </location>
</feature>
<feature type="compositionally biased region" description="Low complexity" evidence="1">
    <location>
        <begin position="64"/>
        <end position="80"/>
    </location>
</feature>
<organism evidence="2 3">
    <name type="scientific">Massarina eburnea CBS 473.64</name>
    <dbReference type="NCBI Taxonomy" id="1395130"/>
    <lineage>
        <taxon>Eukaryota</taxon>
        <taxon>Fungi</taxon>
        <taxon>Dikarya</taxon>
        <taxon>Ascomycota</taxon>
        <taxon>Pezizomycotina</taxon>
        <taxon>Dothideomycetes</taxon>
        <taxon>Pleosporomycetidae</taxon>
        <taxon>Pleosporales</taxon>
        <taxon>Massarineae</taxon>
        <taxon>Massarinaceae</taxon>
        <taxon>Massarina</taxon>
    </lineage>
</organism>
<name>A0A6A6S2T4_9PLEO</name>
<sequence length="241" mass="23985">MPPILLHKDAPIAPVAEKPTGITPSTTSNNDPQNPPPTRTTPASIPATTTSSISQDPPPPQPGARPLAPTASSNSYTPSPSSAPPAPQPGATAGGYTATHTTLETRLSAPPQQATLPPPNDAQLAGRSTTTSTTPLRSGPGPTTLPLGGPAAPVASPYQQEHSGGAVQPPSSLEGPPGYHQAPDNTPYAPLGGSGTGAEVSTGGDGSNEGVGAAAWSMLSKAGEALKKGEEATWKAIRNSK</sequence>
<protein>
    <submittedName>
        <fullName evidence="2">Uncharacterized protein</fullName>
    </submittedName>
</protein>
<feature type="region of interest" description="Disordered" evidence="1">
    <location>
        <begin position="1"/>
        <end position="211"/>
    </location>
</feature>
<feature type="compositionally biased region" description="Basic and acidic residues" evidence="1">
    <location>
        <begin position="1"/>
        <end position="10"/>
    </location>
</feature>
<dbReference type="EMBL" id="MU006784">
    <property type="protein sequence ID" value="KAF2640554.1"/>
    <property type="molecule type" value="Genomic_DNA"/>
</dbReference>
<accession>A0A6A6S2T4</accession>
<gene>
    <name evidence="2" type="ORF">P280DRAFT_321704</name>
</gene>
<evidence type="ECO:0000256" key="1">
    <source>
        <dbReference type="SAM" id="MobiDB-lite"/>
    </source>
</evidence>
<keyword evidence="3" id="KW-1185">Reference proteome</keyword>
<evidence type="ECO:0000313" key="3">
    <source>
        <dbReference type="Proteomes" id="UP000799753"/>
    </source>
</evidence>
<dbReference type="AlphaFoldDB" id="A0A6A6S2T4"/>
<feature type="compositionally biased region" description="Low complexity" evidence="1">
    <location>
        <begin position="40"/>
        <end position="54"/>
    </location>
</feature>
<reference evidence="2" key="1">
    <citation type="journal article" date="2020" name="Stud. Mycol.">
        <title>101 Dothideomycetes genomes: a test case for predicting lifestyles and emergence of pathogens.</title>
        <authorList>
            <person name="Haridas S."/>
            <person name="Albert R."/>
            <person name="Binder M."/>
            <person name="Bloem J."/>
            <person name="Labutti K."/>
            <person name="Salamov A."/>
            <person name="Andreopoulos B."/>
            <person name="Baker S."/>
            <person name="Barry K."/>
            <person name="Bills G."/>
            <person name="Bluhm B."/>
            <person name="Cannon C."/>
            <person name="Castanera R."/>
            <person name="Culley D."/>
            <person name="Daum C."/>
            <person name="Ezra D."/>
            <person name="Gonzalez J."/>
            <person name="Henrissat B."/>
            <person name="Kuo A."/>
            <person name="Liang C."/>
            <person name="Lipzen A."/>
            <person name="Lutzoni F."/>
            <person name="Magnuson J."/>
            <person name="Mondo S."/>
            <person name="Nolan M."/>
            <person name="Ohm R."/>
            <person name="Pangilinan J."/>
            <person name="Park H.-J."/>
            <person name="Ramirez L."/>
            <person name="Alfaro M."/>
            <person name="Sun H."/>
            <person name="Tritt A."/>
            <person name="Yoshinaga Y."/>
            <person name="Zwiers L.-H."/>
            <person name="Turgeon B."/>
            <person name="Goodwin S."/>
            <person name="Spatafora J."/>
            <person name="Crous P."/>
            <person name="Grigoriev I."/>
        </authorList>
    </citation>
    <scope>NUCLEOTIDE SEQUENCE</scope>
    <source>
        <strain evidence="2">CBS 473.64</strain>
    </source>
</reference>
<feature type="compositionally biased region" description="Low complexity" evidence="1">
    <location>
        <begin position="125"/>
        <end position="153"/>
    </location>
</feature>
<evidence type="ECO:0000313" key="2">
    <source>
        <dbReference type="EMBL" id="KAF2640554.1"/>
    </source>
</evidence>
<feature type="compositionally biased region" description="Low complexity" evidence="1">
    <location>
        <begin position="89"/>
        <end position="102"/>
    </location>
</feature>
<dbReference type="OrthoDB" id="5385910at2759"/>